<keyword evidence="2" id="KW-0378">Hydrolase</keyword>
<dbReference type="PANTHER" id="PTHR43788">
    <property type="entry name" value="DNA2/NAM7 HELICASE FAMILY MEMBER"/>
    <property type="match status" value="1"/>
</dbReference>
<name>A0ABR0ED26_ZASCE</name>
<dbReference type="Pfam" id="PF13087">
    <property type="entry name" value="AAA_12"/>
    <property type="match status" value="1"/>
</dbReference>
<dbReference type="Gene3D" id="3.40.50.300">
    <property type="entry name" value="P-loop containing nucleotide triphosphate hydrolases"/>
    <property type="match status" value="2"/>
</dbReference>
<dbReference type="InterPro" id="IPR041679">
    <property type="entry name" value="DNA2/NAM7-like_C"/>
</dbReference>
<evidence type="ECO:0000256" key="2">
    <source>
        <dbReference type="ARBA" id="ARBA00022801"/>
    </source>
</evidence>
<reference evidence="7 8" key="1">
    <citation type="journal article" date="2023" name="G3 (Bethesda)">
        <title>A chromosome-level genome assembly of Zasmidium syzygii isolated from banana leaves.</title>
        <authorList>
            <person name="van Westerhoven A.C."/>
            <person name="Mehrabi R."/>
            <person name="Talebi R."/>
            <person name="Steentjes M.B.F."/>
            <person name="Corcolon B."/>
            <person name="Chong P.A."/>
            <person name="Kema G.H.J."/>
            <person name="Seidl M.F."/>
        </authorList>
    </citation>
    <scope>NUCLEOTIDE SEQUENCE [LARGE SCALE GENOMIC DNA]</scope>
    <source>
        <strain evidence="7 8">P124</strain>
    </source>
</reference>
<evidence type="ECO:0000313" key="7">
    <source>
        <dbReference type="EMBL" id="KAK4499400.1"/>
    </source>
</evidence>
<dbReference type="Proteomes" id="UP001305779">
    <property type="component" value="Unassembled WGS sequence"/>
</dbReference>
<comment type="caution">
    <text evidence="7">The sequence shown here is derived from an EMBL/GenBank/DDBJ whole genome shotgun (WGS) entry which is preliminary data.</text>
</comment>
<feature type="region of interest" description="Disordered" evidence="5">
    <location>
        <begin position="1"/>
        <end position="32"/>
    </location>
</feature>
<keyword evidence="1" id="KW-0547">Nucleotide-binding</keyword>
<dbReference type="InterPro" id="IPR050534">
    <property type="entry name" value="Coronavir_polyprotein_1ab"/>
</dbReference>
<feature type="compositionally biased region" description="Gly residues" evidence="5">
    <location>
        <begin position="1063"/>
        <end position="1075"/>
    </location>
</feature>
<gene>
    <name evidence="7" type="ORF">PRZ48_009914</name>
</gene>
<sequence length="1096" mass="122962">MADMEETDSSSASCSSRPPTPDPKPATPEPPVTVSLESLTAHHKHLEDALTKGPVTDKTDLATLHKFDPWEVDDPLYSVTHVSKPSVRCTIVSKHGTHFPPSEASGNRSYDLHFRFNKLMYAPCARLECSLKEHTLILEFHFSDCGSKQLFNFNWQDTEDGSQLISFEAKGATCEGFNTVVIDDPRFSRDQKSIYKFLKGLVTSTDVEMLQFRLHVKDLGKRSLKQLRQLRSLLPGGDGPTIPSIGVPEYSCYPSDIRECSVAVRKPHRLINRPHPPPMVALQAGDTFSSLAEFAVQHTVSVSMQHFEGQTALRSFARANNQVTVYRSGRYAVIAMKFGEIPNTGTYSRPSKIRLPKELEIDIHFDVPGKGVCKFKAHLESQPLDLPDHDALFIIADHRPEWFGEAAHDPTDAEVEYVDVLELEPHYNSFLFESQLEAIEEFLEPSYKDWHTILLNQLHAPIKEVDVTAGLDVAPDKLADALKWLRECQPWNEQQLKLINSIHSTRGRLILGTGMAGSGQGTLNLALAIFCVKLGGSAIITGATNSSADATVHGIEEFEDVLAEQKLRIYRVYTGARKVRLQDMTAQQASLRRAGHQDGNVAGINSLRFEMLQKKQDVQAQHSSLTQGVLKEADKGELSWPCFLRYRGSRYRQEDAWDVFRECLEADRDGKFNWKDNGSYGRYKASFEECKRHLLSIADILICTNGNVRCLEIQTFAKERGKNGLTILGVFSEEAGKEVEANLVNLITAHFPRPPDLYVFHGDERQLGPVNTCAREPYEFNPFNKRLDTSLLSRLIRQGFPHIALTVQERLHPALSKFPGKEFYDGLITDSAKVQRPLEAVKPGFARVLHEIIAAPISTRSEEASEEYLKNATDDQARLHYIELPVSTVRSDDRNSIAVPAHIDVFFRQIFPPLQSFFGEETEKEVMLIVAYGLAVKLYERVIFQLAKQQGLEPSHYPRVLTIDAAQSHEATMVVFDGSMQYSELPEFLTDPRRCNAAMTRATDVFWIIGGPLEKKNWNTYGDSNSPFVKLKREMGLNGQVHGFDPSLKPDTPYQDPDYGFDGTRGGLRGRGGSRGRGEFRGRGGFRGRRGPFGGL</sequence>
<keyword evidence="4" id="KW-0067">ATP-binding</keyword>
<keyword evidence="3" id="KW-0347">Helicase</keyword>
<evidence type="ECO:0000259" key="6">
    <source>
        <dbReference type="Pfam" id="PF13087"/>
    </source>
</evidence>
<dbReference type="EMBL" id="JAXOVC010000007">
    <property type="protein sequence ID" value="KAK4499400.1"/>
    <property type="molecule type" value="Genomic_DNA"/>
</dbReference>
<dbReference type="PANTHER" id="PTHR43788:SF16">
    <property type="entry name" value="HELICASE WITH ZINC FINGER 2"/>
    <property type="match status" value="1"/>
</dbReference>
<accession>A0ABR0ED26</accession>
<feature type="compositionally biased region" description="Pro residues" evidence="5">
    <location>
        <begin position="18"/>
        <end position="31"/>
    </location>
</feature>
<evidence type="ECO:0000256" key="4">
    <source>
        <dbReference type="ARBA" id="ARBA00022840"/>
    </source>
</evidence>
<evidence type="ECO:0000313" key="8">
    <source>
        <dbReference type="Proteomes" id="UP001305779"/>
    </source>
</evidence>
<organism evidence="7 8">
    <name type="scientific">Zasmidium cellare</name>
    <name type="common">Wine cellar mold</name>
    <name type="synonym">Racodium cellare</name>
    <dbReference type="NCBI Taxonomy" id="395010"/>
    <lineage>
        <taxon>Eukaryota</taxon>
        <taxon>Fungi</taxon>
        <taxon>Dikarya</taxon>
        <taxon>Ascomycota</taxon>
        <taxon>Pezizomycotina</taxon>
        <taxon>Dothideomycetes</taxon>
        <taxon>Dothideomycetidae</taxon>
        <taxon>Mycosphaerellales</taxon>
        <taxon>Mycosphaerellaceae</taxon>
        <taxon>Zasmidium</taxon>
    </lineage>
</organism>
<feature type="domain" description="DNA2/NAM7 helicase-like C-terminal" evidence="6">
    <location>
        <begin position="787"/>
        <end position="1010"/>
    </location>
</feature>
<dbReference type="InterPro" id="IPR027417">
    <property type="entry name" value="P-loop_NTPase"/>
</dbReference>
<evidence type="ECO:0000256" key="5">
    <source>
        <dbReference type="SAM" id="MobiDB-lite"/>
    </source>
</evidence>
<keyword evidence="8" id="KW-1185">Reference proteome</keyword>
<dbReference type="SUPFAM" id="SSF52540">
    <property type="entry name" value="P-loop containing nucleoside triphosphate hydrolases"/>
    <property type="match status" value="1"/>
</dbReference>
<evidence type="ECO:0000256" key="3">
    <source>
        <dbReference type="ARBA" id="ARBA00022806"/>
    </source>
</evidence>
<protein>
    <recommendedName>
        <fullName evidence="6">DNA2/NAM7 helicase-like C-terminal domain-containing protein</fullName>
    </recommendedName>
</protein>
<evidence type="ECO:0000256" key="1">
    <source>
        <dbReference type="ARBA" id="ARBA00022741"/>
    </source>
</evidence>
<proteinExistence type="predicted"/>
<feature type="region of interest" description="Disordered" evidence="5">
    <location>
        <begin position="1042"/>
        <end position="1096"/>
    </location>
</feature>